<dbReference type="InterPro" id="IPR029058">
    <property type="entry name" value="AB_hydrolase_fold"/>
</dbReference>
<protein>
    <recommendedName>
        <fullName evidence="2">Alpha/beta hydrolase</fullName>
    </recommendedName>
</protein>
<reference evidence="1" key="1">
    <citation type="journal article" date="2020" name="Nature">
        <title>Giant virus diversity and host interactions through global metagenomics.</title>
        <authorList>
            <person name="Schulz F."/>
            <person name="Roux S."/>
            <person name="Paez-Espino D."/>
            <person name="Jungbluth S."/>
            <person name="Walsh D.A."/>
            <person name="Denef V.J."/>
            <person name="McMahon K.D."/>
            <person name="Konstantinidis K.T."/>
            <person name="Eloe-Fadrosh E.A."/>
            <person name="Kyrpides N.C."/>
            <person name="Woyke T."/>
        </authorList>
    </citation>
    <scope>NUCLEOTIDE SEQUENCE</scope>
    <source>
        <strain evidence="1">GVMAG-M-3300023179-114</strain>
    </source>
</reference>
<proteinExistence type="predicted"/>
<dbReference type="EMBL" id="MN739720">
    <property type="protein sequence ID" value="QHT22701.1"/>
    <property type="molecule type" value="Genomic_DNA"/>
</dbReference>
<dbReference type="SUPFAM" id="SSF53474">
    <property type="entry name" value="alpha/beta-Hydrolases"/>
    <property type="match status" value="1"/>
</dbReference>
<accession>A0A6C0E256</accession>
<evidence type="ECO:0008006" key="2">
    <source>
        <dbReference type="Google" id="ProtNLM"/>
    </source>
</evidence>
<sequence length="218" mass="26298">MIHEILENHETTIENVKHVFYSNYSNKQLFISFAGKIDKYVSITWFYNQFDFLGNFLFLKNDEHYNTYNEEKYERLIKYYMDKLNIRKLITYGPSMGGIASIMYGLKFNADMIISIDPNPIEFDYRILLDQIRNYTNNFDYKTKLFLSYTFMNDCNTLCPWTKDIIDELKMKNLLVTLHPYRCTEHLAFIPSKEFLIDIIKMNERLTVKNYTQSVQWF</sequence>
<evidence type="ECO:0000313" key="1">
    <source>
        <dbReference type="EMBL" id="QHT22701.1"/>
    </source>
</evidence>
<organism evidence="1">
    <name type="scientific">viral metagenome</name>
    <dbReference type="NCBI Taxonomy" id="1070528"/>
    <lineage>
        <taxon>unclassified sequences</taxon>
        <taxon>metagenomes</taxon>
        <taxon>organismal metagenomes</taxon>
    </lineage>
</organism>
<dbReference type="AlphaFoldDB" id="A0A6C0E256"/>
<dbReference type="Gene3D" id="3.40.50.1820">
    <property type="entry name" value="alpha/beta hydrolase"/>
    <property type="match status" value="1"/>
</dbReference>
<name>A0A6C0E256_9ZZZZ</name>